<keyword evidence="2" id="KW-1185">Reference proteome</keyword>
<evidence type="ECO:0000313" key="1">
    <source>
        <dbReference type="EMBL" id="PON68509.1"/>
    </source>
</evidence>
<name>A0A2P5D5D3_PARAD</name>
<protein>
    <submittedName>
        <fullName evidence="1">Uncharacterized protein</fullName>
    </submittedName>
</protein>
<dbReference type="Proteomes" id="UP000237105">
    <property type="component" value="Unassembled WGS sequence"/>
</dbReference>
<dbReference type="EMBL" id="JXTB01000062">
    <property type="protein sequence ID" value="PON68509.1"/>
    <property type="molecule type" value="Genomic_DNA"/>
</dbReference>
<dbReference type="AlphaFoldDB" id="A0A2P5D5D3"/>
<evidence type="ECO:0000313" key="2">
    <source>
        <dbReference type="Proteomes" id="UP000237105"/>
    </source>
</evidence>
<reference evidence="2" key="1">
    <citation type="submission" date="2016-06" db="EMBL/GenBank/DDBJ databases">
        <title>Parallel loss of symbiosis genes in relatives of nitrogen-fixing non-legume Parasponia.</title>
        <authorList>
            <person name="Van Velzen R."/>
            <person name="Holmer R."/>
            <person name="Bu F."/>
            <person name="Rutten L."/>
            <person name="Van Zeijl A."/>
            <person name="Liu W."/>
            <person name="Santuari L."/>
            <person name="Cao Q."/>
            <person name="Sharma T."/>
            <person name="Shen D."/>
            <person name="Roswanjaya Y."/>
            <person name="Wardhani T."/>
            <person name="Kalhor M.S."/>
            <person name="Jansen J."/>
            <person name="Van den Hoogen J."/>
            <person name="Gungor B."/>
            <person name="Hartog M."/>
            <person name="Hontelez J."/>
            <person name="Verver J."/>
            <person name="Yang W.-C."/>
            <person name="Schijlen E."/>
            <person name="Repin R."/>
            <person name="Schilthuizen M."/>
            <person name="Schranz E."/>
            <person name="Heidstra R."/>
            <person name="Miyata K."/>
            <person name="Fedorova E."/>
            <person name="Kohlen W."/>
            <person name="Bisseling T."/>
            <person name="Smit S."/>
            <person name="Geurts R."/>
        </authorList>
    </citation>
    <scope>NUCLEOTIDE SEQUENCE [LARGE SCALE GENOMIC DNA]</scope>
    <source>
        <strain evidence="2">cv. WU1-14</strain>
    </source>
</reference>
<accession>A0A2P5D5D3</accession>
<comment type="caution">
    <text evidence="1">The sequence shown here is derived from an EMBL/GenBank/DDBJ whole genome shotgun (WGS) entry which is preliminary data.</text>
</comment>
<proteinExistence type="predicted"/>
<organism evidence="1 2">
    <name type="scientific">Parasponia andersonii</name>
    <name type="common">Sponia andersonii</name>
    <dbReference type="NCBI Taxonomy" id="3476"/>
    <lineage>
        <taxon>Eukaryota</taxon>
        <taxon>Viridiplantae</taxon>
        <taxon>Streptophyta</taxon>
        <taxon>Embryophyta</taxon>
        <taxon>Tracheophyta</taxon>
        <taxon>Spermatophyta</taxon>
        <taxon>Magnoliopsida</taxon>
        <taxon>eudicotyledons</taxon>
        <taxon>Gunneridae</taxon>
        <taxon>Pentapetalae</taxon>
        <taxon>rosids</taxon>
        <taxon>fabids</taxon>
        <taxon>Rosales</taxon>
        <taxon>Cannabaceae</taxon>
        <taxon>Parasponia</taxon>
    </lineage>
</organism>
<gene>
    <name evidence="1" type="ORF">PanWU01x14_094800</name>
</gene>
<sequence length="101" mass="12035">MPLRIRGQVGKEWDLQIYCLKHESKSRTNYLLEYIETQHQGDWLYVGAKEFPELHRILLPHSLIKAERFSSLNKEERRADKLITDENLVAFVLWVKSEKLP</sequence>